<accession>A0A0W0G7E2</accession>
<evidence type="ECO:0000313" key="3">
    <source>
        <dbReference type="Proteomes" id="UP000054988"/>
    </source>
</evidence>
<organism evidence="2 3">
    <name type="scientific">Moniliophthora roreri</name>
    <name type="common">Frosty pod rot fungus</name>
    <name type="synonym">Monilia roreri</name>
    <dbReference type="NCBI Taxonomy" id="221103"/>
    <lineage>
        <taxon>Eukaryota</taxon>
        <taxon>Fungi</taxon>
        <taxon>Dikarya</taxon>
        <taxon>Basidiomycota</taxon>
        <taxon>Agaricomycotina</taxon>
        <taxon>Agaricomycetes</taxon>
        <taxon>Agaricomycetidae</taxon>
        <taxon>Agaricales</taxon>
        <taxon>Marasmiineae</taxon>
        <taxon>Marasmiaceae</taxon>
        <taxon>Moniliophthora</taxon>
    </lineage>
</organism>
<sequence>MSTKSQKTRRKLSQSATPTLQEQYRPAFEAARAKAAGNLFTFDSDGSGKSTVVPYPIHPDGHLYSATEVQNATQRGWMPKFVCADGKAAKLWKIKDDARSDFAGKHLIACVRGSSGGCGYFFVIEEVRERGARELIVQDYESAFERAQDELSKPRGPLPSPPRSPVEVDMKAPNPFDTDISDRAQTLYGRSDTRISPDHSMIMYDPSGQFEGLYDDGTFGGSLFIHAVFPPTTTSCIAFKHDTPTKPARQHTKPTRKRPLDSDEDEVTVVRESFKTSSSRPVKRTKFVNTSGSMPQFVEGSSKIPVIDLTKD</sequence>
<proteinExistence type="predicted"/>
<dbReference type="EMBL" id="LATX01000923">
    <property type="protein sequence ID" value="KTB44460.1"/>
    <property type="molecule type" value="Genomic_DNA"/>
</dbReference>
<feature type="compositionally biased region" description="Basic residues" evidence="1">
    <location>
        <begin position="248"/>
        <end position="257"/>
    </location>
</feature>
<gene>
    <name evidence="2" type="ORF">WG66_2975</name>
</gene>
<feature type="region of interest" description="Disordered" evidence="1">
    <location>
        <begin position="1"/>
        <end position="23"/>
    </location>
</feature>
<feature type="compositionally biased region" description="Basic residues" evidence="1">
    <location>
        <begin position="1"/>
        <end position="12"/>
    </location>
</feature>
<dbReference type="AlphaFoldDB" id="A0A0W0G7E2"/>
<feature type="region of interest" description="Disordered" evidence="1">
    <location>
        <begin position="147"/>
        <end position="181"/>
    </location>
</feature>
<feature type="compositionally biased region" description="Polar residues" evidence="1">
    <location>
        <begin position="13"/>
        <end position="22"/>
    </location>
</feature>
<feature type="region of interest" description="Disordered" evidence="1">
    <location>
        <begin position="240"/>
        <end position="272"/>
    </location>
</feature>
<comment type="caution">
    <text evidence="2">The sequence shown here is derived from an EMBL/GenBank/DDBJ whole genome shotgun (WGS) entry which is preliminary data.</text>
</comment>
<evidence type="ECO:0000313" key="2">
    <source>
        <dbReference type="EMBL" id="KTB44460.1"/>
    </source>
</evidence>
<protein>
    <submittedName>
        <fullName evidence="2">Uncharacterized protein</fullName>
    </submittedName>
</protein>
<name>A0A0W0G7E2_MONRR</name>
<dbReference type="Proteomes" id="UP000054988">
    <property type="component" value="Unassembled WGS sequence"/>
</dbReference>
<evidence type="ECO:0000256" key="1">
    <source>
        <dbReference type="SAM" id="MobiDB-lite"/>
    </source>
</evidence>
<reference evidence="2 3" key="1">
    <citation type="submission" date="2015-12" db="EMBL/GenBank/DDBJ databases">
        <title>Draft genome sequence of Moniliophthora roreri, the causal agent of frosty pod rot of cacao.</title>
        <authorList>
            <person name="Aime M.C."/>
            <person name="Diaz-Valderrama J.R."/>
            <person name="Kijpornyongpan T."/>
            <person name="Phillips-Mora W."/>
        </authorList>
    </citation>
    <scope>NUCLEOTIDE SEQUENCE [LARGE SCALE GENOMIC DNA]</scope>
    <source>
        <strain evidence="2 3">MCA 2952</strain>
    </source>
</reference>